<protein>
    <submittedName>
        <fullName evidence="20">Diacylglycerol kinase</fullName>
        <ecNumber evidence="20">2.7.1.107</ecNumber>
    </submittedName>
</protein>
<dbReference type="EMBL" id="JAOAMV010000009">
    <property type="protein sequence ID" value="MCT2560138.1"/>
    <property type="molecule type" value="Genomic_DNA"/>
</dbReference>
<keyword evidence="6 19" id="KW-0812">Transmembrane</keyword>
<evidence type="ECO:0000256" key="7">
    <source>
        <dbReference type="ARBA" id="ARBA00022741"/>
    </source>
</evidence>
<dbReference type="GO" id="GO:0004143">
    <property type="term" value="F:ATP-dependent diacylglycerol kinase activity"/>
    <property type="evidence" value="ECO:0007669"/>
    <property type="project" value="UniProtKB-EC"/>
</dbReference>
<evidence type="ECO:0000256" key="14">
    <source>
        <dbReference type="ARBA" id="ARBA00023264"/>
    </source>
</evidence>
<dbReference type="RefSeq" id="WP_259963253.1">
    <property type="nucleotide sequence ID" value="NZ_JAOAMV010000009.1"/>
</dbReference>
<evidence type="ECO:0000313" key="20">
    <source>
        <dbReference type="EMBL" id="MCT2560138.1"/>
    </source>
</evidence>
<dbReference type="GO" id="GO:0046872">
    <property type="term" value="F:metal ion binding"/>
    <property type="evidence" value="ECO:0007669"/>
    <property type="project" value="UniProtKB-KW"/>
</dbReference>
<evidence type="ECO:0000256" key="13">
    <source>
        <dbReference type="ARBA" id="ARBA00023209"/>
    </source>
</evidence>
<evidence type="ECO:0000256" key="12">
    <source>
        <dbReference type="ARBA" id="ARBA00023136"/>
    </source>
</evidence>
<dbReference type="PANTHER" id="PTHR34299">
    <property type="entry name" value="DIACYLGLYCEROL KINASE"/>
    <property type="match status" value="1"/>
</dbReference>
<evidence type="ECO:0000256" key="5">
    <source>
        <dbReference type="ARBA" id="ARBA00022679"/>
    </source>
</evidence>
<evidence type="ECO:0000256" key="3">
    <source>
        <dbReference type="ARBA" id="ARBA00022475"/>
    </source>
</evidence>
<dbReference type="InterPro" id="IPR000829">
    <property type="entry name" value="DAGK"/>
</dbReference>
<feature type="binding site" evidence="17">
    <location>
        <position position="19"/>
    </location>
    <ligand>
        <name>ATP</name>
        <dbReference type="ChEBI" id="CHEBI:30616"/>
    </ligand>
</feature>
<feature type="binding site" evidence="16">
    <location>
        <begin position="13"/>
        <end position="16"/>
    </location>
    <ligand>
        <name>substrate</name>
    </ligand>
</feature>
<evidence type="ECO:0000256" key="17">
    <source>
        <dbReference type="PIRSR" id="PIRSR600829-3"/>
    </source>
</evidence>
<evidence type="ECO:0000256" key="2">
    <source>
        <dbReference type="ARBA" id="ARBA00005967"/>
    </source>
</evidence>
<evidence type="ECO:0000256" key="4">
    <source>
        <dbReference type="ARBA" id="ARBA00022516"/>
    </source>
</evidence>
<keyword evidence="11" id="KW-0443">Lipid metabolism</keyword>
<keyword evidence="21" id="KW-1185">Reference proteome</keyword>
<sequence>MIRRAGYSLAGLRAAWRSERSFRDHLAASGLLLACMAALQPAGWWWAVIVLAIACGWAFEAMNAAFEALCDCVHPGRSPVIGRAKDMASAAAFIVNCATAVLAMAMALSAVAGL</sequence>
<keyword evidence="18" id="KW-0479">Metal-binding</keyword>
<comment type="similarity">
    <text evidence="2">Belongs to the bacterial diacylglycerol kinase family.</text>
</comment>
<evidence type="ECO:0000256" key="15">
    <source>
        <dbReference type="PIRSR" id="PIRSR600829-1"/>
    </source>
</evidence>
<name>A0A9X2W376_9SPHN</name>
<dbReference type="InterPro" id="IPR036945">
    <property type="entry name" value="DAGK_sf"/>
</dbReference>
<comment type="cofactor">
    <cofactor evidence="18">
        <name>Mg(2+)</name>
        <dbReference type="ChEBI" id="CHEBI:18420"/>
    </cofactor>
    <text evidence="18">Mn(2+), Zn(2+), Cd(2+) and Co(2+) support activity to lesser extents.</text>
</comment>
<keyword evidence="3" id="KW-1003">Cell membrane</keyword>
<evidence type="ECO:0000256" key="10">
    <source>
        <dbReference type="ARBA" id="ARBA00022989"/>
    </source>
</evidence>
<evidence type="ECO:0000256" key="18">
    <source>
        <dbReference type="PIRSR" id="PIRSR600829-4"/>
    </source>
</evidence>
<keyword evidence="9 17" id="KW-0067">ATP-binding</keyword>
<feature type="active site" description="Proton acceptor" evidence="15">
    <location>
        <position position="60"/>
    </location>
</feature>
<dbReference type="Pfam" id="PF01219">
    <property type="entry name" value="DAGK_prokar"/>
    <property type="match status" value="1"/>
</dbReference>
<dbReference type="PANTHER" id="PTHR34299:SF1">
    <property type="entry name" value="DIACYLGLYCEROL KINASE"/>
    <property type="match status" value="1"/>
</dbReference>
<evidence type="ECO:0000256" key="19">
    <source>
        <dbReference type="SAM" id="Phobius"/>
    </source>
</evidence>
<keyword evidence="13" id="KW-0594">Phospholipid biosynthesis</keyword>
<feature type="binding site" evidence="17">
    <location>
        <position position="67"/>
    </location>
    <ligand>
        <name>ATP</name>
        <dbReference type="ChEBI" id="CHEBI:30616"/>
    </ligand>
</feature>
<reference evidence="20" key="1">
    <citation type="submission" date="2022-09" db="EMBL/GenBank/DDBJ databases">
        <title>The genome sequence of Tsuneonella sp. YG55.</title>
        <authorList>
            <person name="Liu Y."/>
        </authorList>
    </citation>
    <scope>NUCLEOTIDE SEQUENCE</scope>
    <source>
        <strain evidence="20">YG55</strain>
    </source>
</reference>
<evidence type="ECO:0000256" key="6">
    <source>
        <dbReference type="ARBA" id="ARBA00022692"/>
    </source>
</evidence>
<keyword evidence="8 20" id="KW-0418">Kinase</keyword>
<evidence type="ECO:0000256" key="8">
    <source>
        <dbReference type="ARBA" id="ARBA00022777"/>
    </source>
</evidence>
<keyword evidence="7 17" id="KW-0547">Nucleotide-binding</keyword>
<accession>A0A9X2W376</accession>
<evidence type="ECO:0000256" key="11">
    <source>
        <dbReference type="ARBA" id="ARBA00023098"/>
    </source>
</evidence>
<dbReference type="PROSITE" id="PS51257">
    <property type="entry name" value="PROKAR_LIPOPROTEIN"/>
    <property type="match status" value="1"/>
</dbReference>
<keyword evidence="10 19" id="KW-1133">Transmembrane helix</keyword>
<evidence type="ECO:0000256" key="16">
    <source>
        <dbReference type="PIRSR" id="PIRSR600829-2"/>
    </source>
</evidence>
<feature type="binding site" evidence="18">
    <location>
        <position position="19"/>
    </location>
    <ligand>
        <name>a divalent metal cation</name>
        <dbReference type="ChEBI" id="CHEBI:60240"/>
    </ligand>
</feature>
<gene>
    <name evidence="20" type="ORF">N0B51_14235</name>
</gene>
<keyword evidence="5 20" id="KW-0808">Transferase</keyword>
<keyword evidence="4" id="KW-0444">Lipid biosynthesis</keyword>
<evidence type="ECO:0000256" key="1">
    <source>
        <dbReference type="ARBA" id="ARBA00004651"/>
    </source>
</evidence>
<dbReference type="GO" id="GO:0005524">
    <property type="term" value="F:ATP binding"/>
    <property type="evidence" value="ECO:0007669"/>
    <property type="project" value="UniProtKB-KW"/>
</dbReference>
<feature type="binding site" evidence="17">
    <location>
        <position position="7"/>
    </location>
    <ligand>
        <name>ATP</name>
        <dbReference type="ChEBI" id="CHEBI:30616"/>
    </ligand>
</feature>
<feature type="binding site" evidence="16">
    <location>
        <position position="89"/>
    </location>
    <ligand>
        <name>substrate</name>
    </ligand>
</feature>
<organism evidence="20 21">
    <name type="scientific">Tsuneonella litorea</name>
    <dbReference type="NCBI Taxonomy" id="2976475"/>
    <lineage>
        <taxon>Bacteria</taxon>
        <taxon>Pseudomonadati</taxon>
        <taxon>Pseudomonadota</taxon>
        <taxon>Alphaproteobacteria</taxon>
        <taxon>Sphingomonadales</taxon>
        <taxon>Erythrobacteraceae</taxon>
        <taxon>Tsuneonella</taxon>
    </lineage>
</organism>
<comment type="subcellular location">
    <subcellularLocation>
        <location evidence="1">Cell membrane</location>
        <topology evidence="1">Multi-pass membrane protein</topology>
    </subcellularLocation>
</comment>
<dbReference type="AlphaFoldDB" id="A0A9X2W376"/>
<dbReference type="CDD" id="cd14263">
    <property type="entry name" value="DAGK_IM_like"/>
    <property type="match status" value="1"/>
</dbReference>
<feature type="binding site" evidence="18">
    <location>
        <position position="67"/>
    </location>
    <ligand>
        <name>a divalent metal cation</name>
        <dbReference type="ChEBI" id="CHEBI:60240"/>
    </ligand>
</feature>
<dbReference type="EC" id="2.7.1.107" evidence="20"/>
<keyword evidence="14" id="KW-1208">Phospholipid metabolism</keyword>
<dbReference type="GO" id="GO:0008654">
    <property type="term" value="P:phospholipid biosynthetic process"/>
    <property type="evidence" value="ECO:0007669"/>
    <property type="project" value="UniProtKB-KW"/>
</dbReference>
<dbReference type="Gene3D" id="1.10.287.3610">
    <property type="match status" value="1"/>
</dbReference>
<proteinExistence type="inferred from homology"/>
<evidence type="ECO:0000256" key="9">
    <source>
        <dbReference type="ARBA" id="ARBA00022840"/>
    </source>
</evidence>
<keyword evidence="18" id="KW-0460">Magnesium</keyword>
<dbReference type="GO" id="GO:0005886">
    <property type="term" value="C:plasma membrane"/>
    <property type="evidence" value="ECO:0007669"/>
    <property type="project" value="UniProtKB-SubCell"/>
</dbReference>
<dbReference type="Proteomes" id="UP001142648">
    <property type="component" value="Unassembled WGS sequence"/>
</dbReference>
<feature type="binding site" evidence="16">
    <location>
        <position position="60"/>
    </location>
    <ligand>
        <name>substrate</name>
    </ligand>
</feature>
<keyword evidence="12 19" id="KW-0472">Membrane</keyword>
<feature type="binding site" evidence="17">
    <location>
        <begin position="85"/>
        <end position="86"/>
    </location>
    <ligand>
        <name>ATP</name>
        <dbReference type="ChEBI" id="CHEBI:30616"/>
    </ligand>
</feature>
<feature type="transmembrane region" description="Helical" evidence="19">
    <location>
        <begin position="45"/>
        <end position="66"/>
    </location>
</feature>
<comment type="caution">
    <text evidence="20">The sequence shown here is derived from an EMBL/GenBank/DDBJ whole genome shotgun (WGS) entry which is preliminary data.</text>
</comment>
<evidence type="ECO:0000313" key="21">
    <source>
        <dbReference type="Proteomes" id="UP001142648"/>
    </source>
</evidence>
<feature type="transmembrane region" description="Helical" evidence="19">
    <location>
        <begin position="87"/>
        <end position="112"/>
    </location>
</feature>